<evidence type="ECO:0000313" key="2">
    <source>
        <dbReference type="EnsemblMetazoa" id="Aqu2.1.20335_001"/>
    </source>
</evidence>
<sequence>TFSGQLGWFLVINPFINLLIIIIIILKIEQDL</sequence>
<dbReference type="AlphaFoldDB" id="A0A1X7TYZ6"/>
<dbReference type="InParanoid" id="A0A1X7TYZ6"/>
<organism evidence="2">
    <name type="scientific">Amphimedon queenslandica</name>
    <name type="common">Sponge</name>
    <dbReference type="NCBI Taxonomy" id="400682"/>
    <lineage>
        <taxon>Eukaryota</taxon>
        <taxon>Metazoa</taxon>
        <taxon>Porifera</taxon>
        <taxon>Demospongiae</taxon>
        <taxon>Heteroscleromorpha</taxon>
        <taxon>Haplosclerida</taxon>
        <taxon>Niphatidae</taxon>
        <taxon>Amphimedon</taxon>
    </lineage>
</organism>
<keyword evidence="1" id="KW-0472">Membrane</keyword>
<keyword evidence="1" id="KW-0812">Transmembrane</keyword>
<evidence type="ECO:0000256" key="1">
    <source>
        <dbReference type="SAM" id="Phobius"/>
    </source>
</evidence>
<name>A0A1X7TYZ6_AMPQE</name>
<keyword evidence="1" id="KW-1133">Transmembrane helix</keyword>
<reference evidence="2" key="1">
    <citation type="submission" date="2017-05" db="UniProtKB">
        <authorList>
            <consortium name="EnsemblMetazoa"/>
        </authorList>
    </citation>
    <scope>IDENTIFICATION</scope>
</reference>
<dbReference type="EnsemblMetazoa" id="Aqu2.1.20335_001">
    <property type="protein sequence ID" value="Aqu2.1.20335_001"/>
    <property type="gene ID" value="Aqu2.1.20335"/>
</dbReference>
<protein>
    <submittedName>
        <fullName evidence="2">Uncharacterized protein</fullName>
    </submittedName>
</protein>
<accession>A0A1X7TYZ6</accession>
<proteinExistence type="predicted"/>
<feature type="transmembrane region" description="Helical" evidence="1">
    <location>
        <begin position="6"/>
        <end position="26"/>
    </location>
</feature>